<dbReference type="PROSITE" id="PS00688">
    <property type="entry name" value="SIGMA54_INTERACT_3"/>
    <property type="match status" value="1"/>
</dbReference>
<dbReference type="Pfam" id="PF25601">
    <property type="entry name" value="AAA_lid_14"/>
    <property type="match status" value="1"/>
</dbReference>
<feature type="domain" description="Sigma-54 factor interaction" evidence="5">
    <location>
        <begin position="325"/>
        <end position="555"/>
    </location>
</feature>
<dbReference type="SUPFAM" id="SSF52540">
    <property type="entry name" value="P-loop containing nucleoside triphosphate hydrolases"/>
    <property type="match status" value="1"/>
</dbReference>
<dbReference type="Pfam" id="PF00989">
    <property type="entry name" value="PAS"/>
    <property type="match status" value="1"/>
</dbReference>
<dbReference type="Gene3D" id="3.30.450.20">
    <property type="entry name" value="PAS domain"/>
    <property type="match status" value="1"/>
</dbReference>
<reference evidence="7" key="1">
    <citation type="submission" date="2020-07" db="EMBL/GenBank/DDBJ databases">
        <title>Genomic analysis of a strain of Sedimentibacter Hydroxybenzoicus DSM7310.</title>
        <authorList>
            <person name="Ma S."/>
        </authorList>
    </citation>
    <scope>NUCLEOTIDE SEQUENCE</scope>
    <source>
        <strain evidence="7">DSM 7310</strain>
    </source>
</reference>
<dbReference type="PANTHER" id="PTHR32071:SF57">
    <property type="entry name" value="C4-DICARBOXYLATE TRANSPORT TRANSCRIPTIONAL REGULATORY PROTEIN DCTD"/>
    <property type="match status" value="1"/>
</dbReference>
<dbReference type="Gene3D" id="3.40.50.2300">
    <property type="match status" value="1"/>
</dbReference>
<dbReference type="InterPro" id="IPR000014">
    <property type="entry name" value="PAS"/>
</dbReference>
<dbReference type="InterPro" id="IPR013767">
    <property type="entry name" value="PAS_fold"/>
</dbReference>
<dbReference type="CDD" id="cd00009">
    <property type="entry name" value="AAA"/>
    <property type="match status" value="1"/>
</dbReference>
<sequence>MIGKIVFVVPDEKVAATAEEVIHELNEDIEVYRGSFSEGLKYARLAVCNGANLIISRGGTGNLIKRNVEIPVIEIEFGSYDVINSIHKAIQYSNMIGIVGFSGLSLTYKKVSSILEKTFSAKIITTTIKSEREIEHHITNLYLLGCRVFIGGQAVMDVLDRLGYAGVLIETGKEAIAEAISYAKGIMEVQMIEKEKAAILKSIIDFAYDGILGIDKNGLITVFNPVAEKITGVVYNHAIEKSVDDVIENTRMIQVLKTGIPELGEIQQIGNTSIVTNRVPIVVEGEILGAVATFQEIEKIQKMETQIRKKLLAKGHIAKTTFDDIKGKSKEILKTKEKARLYAGVDSTVLILGETGTGKELFAQSIHNASLRGDKPFVAVNCAALPENLLESELFGYVEGAFTGARKGGKIGLFELAHRGTIFLDEISEMSPNLQARFLRVLQEKEVVRLGDDKIIPVDVRVIAATNRDLYKFVEEGEFREDLFYRLCVLRLDIPPLRQRKDDLYELVSYFLYEKSKLLNIRIKGISSESIAKIVLYDWPGNVRQLENFLERCVVLCAGDVINVDVIDEAIIGIPTHINGTEDTDKEVQNSNRGVLKHIENETIKNILEETNGNKSLAAERLGISVTTLWRRLKNMEGSEE</sequence>
<evidence type="ECO:0000259" key="6">
    <source>
        <dbReference type="PROSITE" id="PS50112"/>
    </source>
</evidence>
<dbReference type="Gene3D" id="1.10.8.60">
    <property type="match status" value="1"/>
</dbReference>
<dbReference type="SUPFAM" id="SSF55785">
    <property type="entry name" value="PYP-like sensor domain (PAS domain)"/>
    <property type="match status" value="1"/>
</dbReference>
<dbReference type="Gene3D" id="3.40.50.10660">
    <property type="entry name" value="PrpR receptor domain-like"/>
    <property type="match status" value="1"/>
</dbReference>
<dbReference type="GO" id="GO:0043565">
    <property type="term" value="F:sequence-specific DNA binding"/>
    <property type="evidence" value="ECO:0007669"/>
    <property type="project" value="InterPro"/>
</dbReference>
<dbReference type="PROSITE" id="PS50112">
    <property type="entry name" value="PAS"/>
    <property type="match status" value="1"/>
</dbReference>
<keyword evidence="1" id="KW-0547">Nucleotide-binding</keyword>
<feature type="domain" description="PAS" evidence="6">
    <location>
        <begin position="196"/>
        <end position="248"/>
    </location>
</feature>
<evidence type="ECO:0000256" key="1">
    <source>
        <dbReference type="ARBA" id="ARBA00022741"/>
    </source>
</evidence>
<protein>
    <submittedName>
        <fullName evidence="7">Sigma 54-interacting transcriptional regulator</fullName>
    </submittedName>
</protein>
<dbReference type="InterPro" id="IPR009057">
    <property type="entry name" value="Homeodomain-like_sf"/>
</dbReference>
<dbReference type="InterPro" id="IPR025662">
    <property type="entry name" value="Sigma_54_int_dom_ATP-bd_1"/>
</dbReference>
<dbReference type="PROSITE" id="PS00675">
    <property type="entry name" value="SIGMA54_INTERACT_1"/>
    <property type="match status" value="1"/>
</dbReference>
<dbReference type="InterPro" id="IPR027417">
    <property type="entry name" value="P-loop_NTPase"/>
</dbReference>
<gene>
    <name evidence="7" type="ORF">HZF24_11830</name>
</gene>
<dbReference type="InterPro" id="IPR025944">
    <property type="entry name" value="Sigma_54_int_dom_CS"/>
</dbReference>
<comment type="caution">
    <text evidence="7">The sequence shown here is derived from an EMBL/GenBank/DDBJ whole genome shotgun (WGS) entry which is preliminary data.</text>
</comment>
<dbReference type="PRINTS" id="PR01590">
    <property type="entry name" value="HTHFIS"/>
</dbReference>
<keyword evidence="3" id="KW-0805">Transcription regulation</keyword>
<evidence type="ECO:0000259" key="5">
    <source>
        <dbReference type="PROSITE" id="PS50045"/>
    </source>
</evidence>
<dbReference type="FunFam" id="3.40.50.300:FF:000006">
    <property type="entry name" value="DNA-binding transcriptional regulator NtrC"/>
    <property type="match status" value="1"/>
</dbReference>
<keyword evidence="2" id="KW-0067">ATP-binding</keyword>
<keyword evidence="4" id="KW-0804">Transcription</keyword>
<evidence type="ECO:0000256" key="3">
    <source>
        <dbReference type="ARBA" id="ARBA00023015"/>
    </source>
</evidence>
<dbReference type="EMBL" id="JACBNQ010000013">
    <property type="protein sequence ID" value="NYB74827.1"/>
    <property type="molecule type" value="Genomic_DNA"/>
</dbReference>
<accession>A0A974GWT0</accession>
<dbReference type="SUPFAM" id="SSF46689">
    <property type="entry name" value="Homeodomain-like"/>
    <property type="match status" value="1"/>
</dbReference>
<dbReference type="Pfam" id="PF06506">
    <property type="entry name" value="PrpR_N"/>
    <property type="match status" value="1"/>
</dbReference>
<evidence type="ECO:0000256" key="4">
    <source>
        <dbReference type="ARBA" id="ARBA00023163"/>
    </source>
</evidence>
<organism evidence="7 8">
    <name type="scientific">Sedimentibacter hydroxybenzoicus DSM 7310</name>
    <dbReference type="NCBI Taxonomy" id="1123245"/>
    <lineage>
        <taxon>Bacteria</taxon>
        <taxon>Bacillati</taxon>
        <taxon>Bacillota</taxon>
        <taxon>Tissierellia</taxon>
        <taxon>Sedimentibacter</taxon>
    </lineage>
</organism>
<dbReference type="PROSITE" id="PS50045">
    <property type="entry name" value="SIGMA54_INTERACT_4"/>
    <property type="match status" value="1"/>
</dbReference>
<dbReference type="GO" id="GO:0006355">
    <property type="term" value="P:regulation of DNA-templated transcription"/>
    <property type="evidence" value="ECO:0007669"/>
    <property type="project" value="InterPro"/>
</dbReference>
<dbReference type="SMART" id="SM00382">
    <property type="entry name" value="AAA"/>
    <property type="match status" value="1"/>
</dbReference>
<dbReference type="SUPFAM" id="SSF159800">
    <property type="entry name" value="PrpR receptor domain-like"/>
    <property type="match status" value="1"/>
</dbReference>
<dbReference type="AlphaFoldDB" id="A0A974GWT0"/>
<dbReference type="Gene3D" id="3.40.50.300">
    <property type="entry name" value="P-loop containing nucleotide triphosphate hydrolases"/>
    <property type="match status" value="1"/>
</dbReference>
<name>A0A974GWT0_SEDHY</name>
<dbReference type="GO" id="GO:0000156">
    <property type="term" value="F:phosphorelay response regulator activity"/>
    <property type="evidence" value="ECO:0007669"/>
    <property type="project" value="InterPro"/>
</dbReference>
<dbReference type="InterPro" id="IPR003593">
    <property type="entry name" value="AAA+_ATPase"/>
</dbReference>
<keyword evidence="8" id="KW-1185">Reference proteome</keyword>
<dbReference type="SMART" id="SM00091">
    <property type="entry name" value="PAS"/>
    <property type="match status" value="1"/>
</dbReference>
<proteinExistence type="predicted"/>
<dbReference type="PANTHER" id="PTHR32071">
    <property type="entry name" value="TRANSCRIPTIONAL REGULATORY PROTEIN"/>
    <property type="match status" value="1"/>
</dbReference>
<dbReference type="InterPro" id="IPR002197">
    <property type="entry name" value="HTH_Fis"/>
</dbReference>
<dbReference type="InterPro" id="IPR010524">
    <property type="entry name" value="Sig_transdc_resp-reg_PrpR_N"/>
</dbReference>
<dbReference type="Pfam" id="PF00158">
    <property type="entry name" value="Sigma54_activat"/>
    <property type="match status" value="1"/>
</dbReference>
<dbReference type="Proteomes" id="UP000611629">
    <property type="component" value="Unassembled WGS sequence"/>
</dbReference>
<dbReference type="InterPro" id="IPR058031">
    <property type="entry name" value="AAA_lid_NorR"/>
</dbReference>
<dbReference type="Pfam" id="PF02954">
    <property type="entry name" value="HTH_8"/>
    <property type="match status" value="1"/>
</dbReference>
<evidence type="ECO:0000313" key="8">
    <source>
        <dbReference type="Proteomes" id="UP000611629"/>
    </source>
</evidence>
<evidence type="ECO:0000313" key="7">
    <source>
        <dbReference type="EMBL" id="NYB74827.1"/>
    </source>
</evidence>
<dbReference type="InterPro" id="IPR035965">
    <property type="entry name" value="PAS-like_dom_sf"/>
</dbReference>
<dbReference type="Gene3D" id="1.10.10.60">
    <property type="entry name" value="Homeodomain-like"/>
    <property type="match status" value="1"/>
</dbReference>
<evidence type="ECO:0000256" key="2">
    <source>
        <dbReference type="ARBA" id="ARBA00022840"/>
    </source>
</evidence>
<dbReference type="GO" id="GO:0005524">
    <property type="term" value="F:ATP binding"/>
    <property type="evidence" value="ECO:0007669"/>
    <property type="project" value="UniProtKB-KW"/>
</dbReference>
<dbReference type="InterPro" id="IPR002078">
    <property type="entry name" value="Sigma_54_int"/>
</dbReference>